<evidence type="ECO:0000313" key="3">
    <source>
        <dbReference type="EMBL" id="CAE7361635.1"/>
    </source>
</evidence>
<name>A0A812PQN0_9DINO</name>
<feature type="compositionally biased region" description="Low complexity" evidence="1">
    <location>
        <begin position="82"/>
        <end position="120"/>
    </location>
</feature>
<feature type="transmembrane region" description="Helical" evidence="2">
    <location>
        <begin position="351"/>
        <end position="369"/>
    </location>
</feature>
<dbReference type="AlphaFoldDB" id="A0A812PQN0"/>
<evidence type="ECO:0000256" key="2">
    <source>
        <dbReference type="SAM" id="Phobius"/>
    </source>
</evidence>
<dbReference type="EMBL" id="CAJNDS010002179">
    <property type="protein sequence ID" value="CAE7361635.1"/>
    <property type="molecule type" value="Genomic_DNA"/>
</dbReference>
<evidence type="ECO:0000256" key="1">
    <source>
        <dbReference type="SAM" id="MobiDB-lite"/>
    </source>
</evidence>
<keyword evidence="2" id="KW-1133">Transmembrane helix</keyword>
<keyword evidence="4" id="KW-1185">Reference proteome</keyword>
<dbReference type="OrthoDB" id="424452at2759"/>
<dbReference type="Proteomes" id="UP000604046">
    <property type="component" value="Unassembled WGS sequence"/>
</dbReference>
<sequence>MWPEAYQPPAPVIVPASAMTFPSNYRPQQPSRSPPEPKVLKPDAAEFIPGVSAWTGAMTKSKAKSKGKNSKPSPTAAQAKTGPVTPGLLSGSGPSSPVTRDADVAAGGASSSSQPQPVQSTEDGRGVQRSAARKPVMSLAFFPNALVSSRVFPVKESPAGKTTAKVLSELCRDNLGTAGAPKPSPTSKLGGKAGAWEFVGALSEPECTSVLSAAEKLGFIPAEQDRAGGSHCKLVLEDAWLANRLWQRVSAAVPSTFRGKRVAGVSPALRVQHGSLGDVLSQKSGLALHLCLKSACGDKLQAGDLFILAPGQTIPGDLRASWLCAELRLESSWWASASERFGLGAFNERRGVVFLLITTAAATMLVTQLRRRSLRN</sequence>
<evidence type="ECO:0000313" key="4">
    <source>
        <dbReference type="Proteomes" id="UP000604046"/>
    </source>
</evidence>
<comment type="caution">
    <text evidence="3">The sequence shown here is derived from an EMBL/GenBank/DDBJ whole genome shotgun (WGS) entry which is preliminary data.</text>
</comment>
<keyword evidence="2" id="KW-0812">Transmembrane</keyword>
<accession>A0A812PQN0</accession>
<proteinExistence type="predicted"/>
<protein>
    <submittedName>
        <fullName evidence="3">AgaB34 protein</fullName>
    </submittedName>
</protein>
<keyword evidence="2" id="KW-0472">Membrane</keyword>
<reference evidence="3" key="1">
    <citation type="submission" date="2021-02" db="EMBL/GenBank/DDBJ databases">
        <authorList>
            <person name="Dougan E. K."/>
            <person name="Rhodes N."/>
            <person name="Thang M."/>
            <person name="Chan C."/>
        </authorList>
    </citation>
    <scope>NUCLEOTIDE SEQUENCE</scope>
</reference>
<organism evidence="3 4">
    <name type="scientific">Symbiodinium natans</name>
    <dbReference type="NCBI Taxonomy" id="878477"/>
    <lineage>
        <taxon>Eukaryota</taxon>
        <taxon>Sar</taxon>
        <taxon>Alveolata</taxon>
        <taxon>Dinophyceae</taxon>
        <taxon>Suessiales</taxon>
        <taxon>Symbiodiniaceae</taxon>
        <taxon>Symbiodinium</taxon>
    </lineage>
</organism>
<feature type="region of interest" description="Disordered" evidence="1">
    <location>
        <begin position="20"/>
        <end position="131"/>
    </location>
</feature>
<gene>
    <name evidence="3" type="primary">agaB34</name>
    <name evidence="3" type="ORF">SNAT2548_LOCUS19474</name>
</gene>